<accession>A0A4Q7KXG1</accession>
<dbReference type="AlphaFoldDB" id="A0A4Q7KXG1"/>
<comment type="caution">
    <text evidence="1">The sequence shown here is derived from an EMBL/GenBank/DDBJ whole genome shotgun (WGS) entry which is preliminary data.</text>
</comment>
<keyword evidence="2" id="KW-1185">Reference proteome</keyword>
<evidence type="ECO:0000313" key="1">
    <source>
        <dbReference type="EMBL" id="RZS41000.1"/>
    </source>
</evidence>
<dbReference type="EMBL" id="SGWQ01000003">
    <property type="protein sequence ID" value="RZS41000.1"/>
    <property type="molecule type" value="Genomic_DNA"/>
</dbReference>
<dbReference type="Proteomes" id="UP000294257">
    <property type="component" value="Unassembled WGS sequence"/>
</dbReference>
<proteinExistence type="predicted"/>
<name>A0A4Q7KXG1_9PSEU</name>
<sequence>MLPAEGSLDREQWLRLVGLLIAASSAGPRTECFAYLGPAVNDHAGDGHLLAGRLGDAAALYDHPLGQGSPPNFWPADRSWIT</sequence>
<protein>
    <submittedName>
        <fullName evidence="1">Uncharacterized protein</fullName>
    </submittedName>
</protein>
<organism evidence="1 2">
    <name type="scientific">Herbihabitans rhizosphaerae</name>
    <dbReference type="NCBI Taxonomy" id="1872711"/>
    <lineage>
        <taxon>Bacteria</taxon>
        <taxon>Bacillati</taxon>
        <taxon>Actinomycetota</taxon>
        <taxon>Actinomycetes</taxon>
        <taxon>Pseudonocardiales</taxon>
        <taxon>Pseudonocardiaceae</taxon>
        <taxon>Herbihabitans</taxon>
    </lineage>
</organism>
<reference evidence="1 2" key="1">
    <citation type="submission" date="2019-02" db="EMBL/GenBank/DDBJ databases">
        <title>Genomic Encyclopedia of Type Strains, Phase IV (KMG-IV): sequencing the most valuable type-strain genomes for metagenomic binning, comparative biology and taxonomic classification.</title>
        <authorList>
            <person name="Goeker M."/>
        </authorList>
    </citation>
    <scope>NUCLEOTIDE SEQUENCE [LARGE SCALE GENOMIC DNA]</scope>
    <source>
        <strain evidence="1 2">DSM 101727</strain>
    </source>
</reference>
<gene>
    <name evidence="1" type="ORF">EV193_103318</name>
</gene>
<evidence type="ECO:0000313" key="2">
    <source>
        <dbReference type="Proteomes" id="UP000294257"/>
    </source>
</evidence>